<name>A0ABR8BNP0_9NOSO</name>
<protein>
    <submittedName>
        <fullName evidence="2">Uncharacterized protein</fullName>
    </submittedName>
</protein>
<evidence type="ECO:0000313" key="2">
    <source>
        <dbReference type="EMBL" id="MBD2254530.1"/>
    </source>
</evidence>
<evidence type="ECO:0000256" key="1">
    <source>
        <dbReference type="SAM" id="Phobius"/>
    </source>
</evidence>
<dbReference type="EMBL" id="JACJQL010000055">
    <property type="protein sequence ID" value="MBD2254530.1"/>
    <property type="molecule type" value="Genomic_DNA"/>
</dbReference>
<accession>A0ABR8BNP0</accession>
<dbReference type="Proteomes" id="UP000621307">
    <property type="component" value="Unassembled WGS sequence"/>
</dbReference>
<proteinExistence type="predicted"/>
<sequence length="51" mass="5738">MSHTNLINDCYTSLGEEDAMNRVSTDGLFVAFFFLLVSPSGILILEVDRER</sequence>
<dbReference type="RefSeq" id="WP_190570738.1">
    <property type="nucleotide sequence ID" value="NZ_JACJQL010000055.1"/>
</dbReference>
<keyword evidence="3" id="KW-1185">Reference proteome</keyword>
<keyword evidence="1" id="KW-0472">Membrane</keyword>
<gene>
    <name evidence="2" type="ORF">H6G14_25125</name>
</gene>
<evidence type="ECO:0000313" key="3">
    <source>
        <dbReference type="Proteomes" id="UP000621307"/>
    </source>
</evidence>
<keyword evidence="1" id="KW-1133">Transmembrane helix</keyword>
<feature type="transmembrane region" description="Helical" evidence="1">
    <location>
        <begin position="27"/>
        <end position="45"/>
    </location>
</feature>
<keyword evidence="1" id="KW-0812">Transmembrane</keyword>
<reference evidence="2 3" key="1">
    <citation type="journal article" date="2020" name="ISME J.">
        <title>Comparative genomics reveals insights into cyanobacterial evolution and habitat adaptation.</title>
        <authorList>
            <person name="Chen M.Y."/>
            <person name="Teng W.K."/>
            <person name="Zhao L."/>
            <person name="Hu C.X."/>
            <person name="Zhou Y.K."/>
            <person name="Han B.P."/>
            <person name="Song L.R."/>
            <person name="Shu W.S."/>
        </authorList>
    </citation>
    <scope>NUCLEOTIDE SEQUENCE [LARGE SCALE GENOMIC DNA]</scope>
    <source>
        <strain evidence="2 3">FACHB-3921</strain>
    </source>
</reference>
<comment type="caution">
    <text evidence="2">The sequence shown here is derived from an EMBL/GenBank/DDBJ whole genome shotgun (WGS) entry which is preliminary data.</text>
</comment>
<organism evidence="2 3">
    <name type="scientific">Nostoc parmelioides FACHB-3921</name>
    <dbReference type="NCBI Taxonomy" id="2692909"/>
    <lineage>
        <taxon>Bacteria</taxon>
        <taxon>Bacillati</taxon>
        <taxon>Cyanobacteriota</taxon>
        <taxon>Cyanophyceae</taxon>
        <taxon>Nostocales</taxon>
        <taxon>Nostocaceae</taxon>
        <taxon>Nostoc</taxon>
    </lineage>
</organism>